<reference evidence="4 5" key="2">
    <citation type="submission" date="2024-07" db="EMBL/GenBank/DDBJ databases">
        <authorList>
            <person name="Akdeniz Z."/>
        </authorList>
    </citation>
    <scope>NUCLEOTIDE SEQUENCE [LARGE SCALE GENOMIC DNA]</scope>
</reference>
<dbReference type="EMBL" id="CAXDID020000345">
    <property type="protein sequence ID" value="CAL6080226.1"/>
    <property type="molecule type" value="Genomic_DNA"/>
</dbReference>
<dbReference type="InterPro" id="IPR001611">
    <property type="entry name" value="Leu-rich_rpt"/>
</dbReference>
<comment type="caution">
    <text evidence="3">The sequence shown here is derived from an EMBL/GenBank/DDBJ whole genome shotgun (WGS) entry which is preliminary data.</text>
</comment>
<keyword evidence="5" id="KW-1185">Reference proteome</keyword>
<dbReference type="PANTHER" id="PTHR46652:SF3">
    <property type="entry name" value="LEUCINE-RICH REPEAT-CONTAINING PROTEIN 9"/>
    <property type="match status" value="1"/>
</dbReference>
<proteinExistence type="predicted"/>
<keyword evidence="1" id="KW-0433">Leucine-rich repeat</keyword>
<evidence type="ECO:0000313" key="4">
    <source>
        <dbReference type="EMBL" id="CAL6080226.1"/>
    </source>
</evidence>
<protein>
    <submittedName>
        <fullName evidence="3">Uncharacterized protein</fullName>
    </submittedName>
</protein>
<dbReference type="AlphaFoldDB" id="A0AA86UR71"/>
<dbReference type="InterPro" id="IPR050836">
    <property type="entry name" value="SDS22/Internalin_LRR"/>
</dbReference>
<dbReference type="PROSITE" id="PS51450">
    <property type="entry name" value="LRR"/>
    <property type="match status" value="2"/>
</dbReference>
<accession>A0AA86UR71</accession>
<evidence type="ECO:0000256" key="2">
    <source>
        <dbReference type="ARBA" id="ARBA00022737"/>
    </source>
</evidence>
<reference evidence="3" key="1">
    <citation type="submission" date="2023-06" db="EMBL/GenBank/DDBJ databases">
        <authorList>
            <person name="Kurt Z."/>
        </authorList>
    </citation>
    <scope>NUCLEOTIDE SEQUENCE</scope>
</reference>
<evidence type="ECO:0000313" key="3">
    <source>
        <dbReference type="EMBL" id="CAI9968455.1"/>
    </source>
</evidence>
<dbReference type="PANTHER" id="PTHR46652">
    <property type="entry name" value="LEUCINE-RICH REPEAT AND IQ DOMAIN-CONTAINING PROTEIN 1-RELATED"/>
    <property type="match status" value="1"/>
</dbReference>
<evidence type="ECO:0000313" key="5">
    <source>
        <dbReference type="Proteomes" id="UP001642409"/>
    </source>
</evidence>
<dbReference type="InterPro" id="IPR032675">
    <property type="entry name" value="LRR_dom_sf"/>
</dbReference>
<name>A0AA86UR71_9EUKA</name>
<gene>
    <name evidence="3" type="ORF">HINF_LOCUS56100</name>
    <name evidence="4" type="ORF">HINF_LOCUS59765</name>
</gene>
<evidence type="ECO:0000256" key="1">
    <source>
        <dbReference type="ARBA" id="ARBA00022614"/>
    </source>
</evidence>
<organism evidence="3">
    <name type="scientific">Hexamita inflata</name>
    <dbReference type="NCBI Taxonomy" id="28002"/>
    <lineage>
        <taxon>Eukaryota</taxon>
        <taxon>Metamonada</taxon>
        <taxon>Diplomonadida</taxon>
        <taxon>Hexamitidae</taxon>
        <taxon>Hexamitinae</taxon>
        <taxon>Hexamita</taxon>
    </lineage>
</organism>
<dbReference type="SUPFAM" id="SSF52058">
    <property type="entry name" value="L domain-like"/>
    <property type="match status" value="1"/>
</dbReference>
<keyword evidence="2" id="KW-0677">Repeat</keyword>
<sequence length="357" mass="41918">MQRKYSIKTELNQNSCVSEQQMAYDDKIARKYINQIRNDQLNIGNLHNGDPELTSLKFIETLNIKKLNLINNINMILKLNSSSLTKLYIQITQYNIAQKEWTVNDLEIENLEDLSLIDCNLVNHQILNISKFQKLKVLDLSANYVDLTHVYKLNNLTKLSMCRCGLKYIDQIVSLINLEELDLSENSGIDISPLKYLVKLTFLELCKCNIVSVQALRPLVNLEWLNLSQNNIVFLDRYELHGMKKLEYLNVNSNFISDFMVIGKHPCDLFQKQGYNRRNQQLSTDTQRCIACQIFYVEDSSFVHRNILTKHKLFKLKLEQVNQQLHKLMNHQLLTHITFFKKIVNIFQLLNKQEIFE</sequence>
<dbReference type="Pfam" id="PF13855">
    <property type="entry name" value="LRR_8"/>
    <property type="match status" value="1"/>
</dbReference>
<dbReference type="Proteomes" id="UP001642409">
    <property type="component" value="Unassembled WGS sequence"/>
</dbReference>
<dbReference type="Gene3D" id="3.80.10.10">
    <property type="entry name" value="Ribonuclease Inhibitor"/>
    <property type="match status" value="1"/>
</dbReference>
<dbReference type="EMBL" id="CATOUU010001038">
    <property type="protein sequence ID" value="CAI9968455.1"/>
    <property type="molecule type" value="Genomic_DNA"/>
</dbReference>